<organism evidence="1 2">
    <name type="scientific">Marchantia polymorpha subsp. ruderalis</name>
    <dbReference type="NCBI Taxonomy" id="1480154"/>
    <lineage>
        <taxon>Eukaryota</taxon>
        <taxon>Viridiplantae</taxon>
        <taxon>Streptophyta</taxon>
        <taxon>Embryophyta</taxon>
        <taxon>Marchantiophyta</taxon>
        <taxon>Marchantiopsida</taxon>
        <taxon>Marchantiidae</taxon>
        <taxon>Marchantiales</taxon>
        <taxon>Marchantiaceae</taxon>
        <taxon>Marchantia</taxon>
    </lineage>
</organism>
<dbReference type="Proteomes" id="UP000077202">
    <property type="component" value="Unassembled WGS sequence"/>
</dbReference>
<reference evidence="1" key="1">
    <citation type="submission" date="2016-03" db="EMBL/GenBank/DDBJ databases">
        <title>Mechanisms controlling the formation of the plant cell surface in tip-growing cells are functionally conserved among land plants.</title>
        <authorList>
            <person name="Honkanen S."/>
            <person name="Jones V.A."/>
            <person name="Morieri G."/>
            <person name="Champion C."/>
            <person name="Hetherington A.J."/>
            <person name="Kelly S."/>
            <person name="Saint-Marcoux D."/>
            <person name="Proust H."/>
            <person name="Prescott H."/>
            <person name="Dolan L."/>
        </authorList>
    </citation>
    <scope>NUCLEOTIDE SEQUENCE [LARGE SCALE GENOMIC DNA]</scope>
    <source>
        <tissue evidence="1">Whole gametophyte</tissue>
    </source>
</reference>
<dbReference type="AlphaFoldDB" id="A0A176VJD5"/>
<evidence type="ECO:0000313" key="1">
    <source>
        <dbReference type="EMBL" id="OAE21068.1"/>
    </source>
</evidence>
<name>A0A176VJD5_MARPO</name>
<gene>
    <name evidence="1" type="ORF">AXG93_421s1180</name>
</gene>
<evidence type="ECO:0000313" key="2">
    <source>
        <dbReference type="Proteomes" id="UP000077202"/>
    </source>
</evidence>
<keyword evidence="2" id="KW-1185">Reference proteome</keyword>
<proteinExistence type="predicted"/>
<protein>
    <submittedName>
        <fullName evidence="1">Uncharacterized protein</fullName>
    </submittedName>
</protein>
<comment type="caution">
    <text evidence="1">The sequence shown here is derived from an EMBL/GenBank/DDBJ whole genome shotgun (WGS) entry which is preliminary data.</text>
</comment>
<accession>A0A176VJD5</accession>
<dbReference type="EMBL" id="LVLJ01003531">
    <property type="protein sequence ID" value="OAE21068.1"/>
    <property type="molecule type" value="Genomic_DNA"/>
</dbReference>
<sequence length="216" mass="23774">MSQTSKPKIAPKAWKALVPHVDRYVVLNGSTESTYTRDTVDPGAMLSEGLCHVPLSACNKRNARTFFSPGMKTSAFFMLVAALYSRGKGESWASEASQPSRVEGSRVKVCVEMSRSRCSVFVAVAILVDGWFPIEPNLHPFPRIIPYDSVVGSGSLSCDSDLPLLAWVSGSWILSDDRKEMRAGKKVVCPSLPCHEKIQFHPLPLSKKRDTTAFLE</sequence>